<dbReference type="EMBL" id="WXFA01000047">
    <property type="protein sequence ID" value="MBM3095507.1"/>
    <property type="molecule type" value="Genomic_DNA"/>
</dbReference>
<gene>
    <name evidence="2" type="ORF">GFB56_32820</name>
</gene>
<dbReference type="PANTHER" id="PTHR22916">
    <property type="entry name" value="GLYCOSYLTRANSFERASE"/>
    <property type="match status" value="1"/>
</dbReference>
<dbReference type="Gene3D" id="3.90.550.10">
    <property type="entry name" value="Spore Coat Polysaccharide Biosynthesis Protein SpsA, Chain A"/>
    <property type="match status" value="2"/>
</dbReference>
<dbReference type="InterPro" id="IPR001173">
    <property type="entry name" value="Glyco_trans_2-like"/>
</dbReference>
<dbReference type="InterPro" id="IPR029044">
    <property type="entry name" value="Nucleotide-diphossugar_trans"/>
</dbReference>
<dbReference type="Pfam" id="PF00535">
    <property type="entry name" value="Glycos_transf_2"/>
    <property type="match status" value="2"/>
</dbReference>
<reference evidence="2 3" key="1">
    <citation type="submission" date="2020-01" db="EMBL/GenBank/DDBJ databases">
        <title>Draft genome assembly of Ensifer adhaerens T173.</title>
        <authorList>
            <person name="Craig J.E."/>
            <person name="Stinchcombe J.R."/>
        </authorList>
    </citation>
    <scope>NUCLEOTIDE SEQUENCE [LARGE SCALE GENOMIC DNA]</scope>
    <source>
        <strain evidence="2 3">T173</strain>
    </source>
</reference>
<evidence type="ECO:0000259" key="1">
    <source>
        <dbReference type="Pfam" id="PF00535"/>
    </source>
</evidence>
<protein>
    <submittedName>
        <fullName evidence="2">Glycosyltransferase</fullName>
    </submittedName>
</protein>
<dbReference type="SUPFAM" id="SSF53448">
    <property type="entry name" value="Nucleotide-diphospho-sugar transferases"/>
    <property type="match status" value="2"/>
</dbReference>
<dbReference type="PANTHER" id="PTHR22916:SF67">
    <property type="entry name" value="COLANIC ACID BIOSYNTHESIS GLYCOSYL TRANSFERASE WCAE-RELATED"/>
    <property type="match status" value="1"/>
</dbReference>
<dbReference type="CDD" id="cd00761">
    <property type="entry name" value="Glyco_tranf_GTA_type"/>
    <property type="match status" value="1"/>
</dbReference>
<comment type="caution">
    <text evidence="2">The sequence shown here is derived from an EMBL/GenBank/DDBJ whole genome shotgun (WGS) entry which is preliminary data.</text>
</comment>
<feature type="domain" description="Glycosyltransferase 2-like" evidence="1">
    <location>
        <begin position="332"/>
        <end position="459"/>
    </location>
</feature>
<feature type="domain" description="Glycosyltransferase 2-like" evidence="1">
    <location>
        <begin position="44"/>
        <end position="171"/>
    </location>
</feature>
<evidence type="ECO:0000313" key="2">
    <source>
        <dbReference type="EMBL" id="MBM3095507.1"/>
    </source>
</evidence>
<dbReference type="Proteomes" id="UP000744980">
    <property type="component" value="Unassembled WGS sequence"/>
</dbReference>
<name>A0AAW4FWK7_9HYPH</name>
<dbReference type="AlphaFoldDB" id="A0AAW4FWK7"/>
<dbReference type="CDD" id="cd06433">
    <property type="entry name" value="GT_2_WfgS_like"/>
    <property type="match status" value="1"/>
</dbReference>
<dbReference type="RefSeq" id="WP_203529804.1">
    <property type="nucleotide sequence ID" value="NZ_CP083371.1"/>
</dbReference>
<dbReference type="GO" id="GO:0016758">
    <property type="term" value="F:hexosyltransferase activity"/>
    <property type="evidence" value="ECO:0007669"/>
    <property type="project" value="UniProtKB-ARBA"/>
</dbReference>
<evidence type="ECO:0000313" key="3">
    <source>
        <dbReference type="Proteomes" id="UP000744980"/>
    </source>
</evidence>
<organism evidence="2 3">
    <name type="scientific">Ensifer canadensis</name>
    <dbReference type="NCBI Taxonomy" id="555315"/>
    <lineage>
        <taxon>Bacteria</taxon>
        <taxon>Pseudomonadati</taxon>
        <taxon>Pseudomonadota</taxon>
        <taxon>Alphaproteobacteria</taxon>
        <taxon>Hyphomicrobiales</taxon>
        <taxon>Rhizobiaceae</taxon>
        <taxon>Sinorhizobium/Ensifer group</taxon>
        <taxon>Ensifer</taxon>
    </lineage>
</organism>
<accession>A0AAW4FWK7</accession>
<sequence>MEHTEKFVGQYYRYPDLTGFRQAEGGKRLHEPSLRTSSDTPLVTVITVCKNSSKTITQTISSVIDQDYNNIEYIIVDGVSTDGTIEIIKDFEGALDYYISEPDTGIYDAMNKGLRLARGEYIIIVNSDDWYERNAVSSLVSAIRYTDCDFVGALARYFNEDGQSFVLPTMSYNKSTLLRMPVRHESLLIPSRIYDEVGPYCDVYKIIADYEFCVRLYRSGMRYYEVPHPLLNFRTSGVSNTDIKNLHSEHSDLLRRIFPFLAADEASRLSNHVVARPYDFIRVIEKNLDQYDFVLAGRAMLQDYRKVWGGPWSHGPLDHATKYVSYIYPEVSVIIPLKDALSSLEKTIRSLLNQALYDIEVICIDDGVSSDRLAVASDLSQGDRRIRIVKTTTDDVGSGVALNAGIREARGAYIFSFDGRYELADNCLVNFYQAATNNQSDVVFGAFANGDGHKAERAETDDRLLTGAGSVVSNLTVEQFAGSVDSLQLVWGSFCKRDFAEMILYPEKLGAASTSVFLLRAFCTANVVTVVEETGRAGSAQFDEQNARRSLSSCLDELACRHMIWGVLSAAGHLKLANHLLFDDWNPQTFRDVENGFSEDERSQFYRALSDVFQRTGQPEMQSCEKLDLRAMFIRNFEIYGLPLP</sequence>
<keyword evidence="3" id="KW-1185">Reference proteome</keyword>
<proteinExistence type="predicted"/>